<accession>A0A7R8ZSK8</accession>
<dbReference type="InterPro" id="IPR001304">
    <property type="entry name" value="C-type_lectin-like"/>
</dbReference>
<reference evidence="1" key="1">
    <citation type="submission" date="2020-11" db="EMBL/GenBank/DDBJ databases">
        <authorList>
            <person name="Tran Van P."/>
        </authorList>
    </citation>
    <scope>NUCLEOTIDE SEQUENCE</scope>
</reference>
<dbReference type="Pfam" id="PF00059">
    <property type="entry name" value="Lectin_C"/>
    <property type="match status" value="1"/>
</dbReference>
<gene>
    <name evidence="1" type="ORF">CTOB1V02_LOCUS12779</name>
</gene>
<feature type="non-terminal residue" evidence="1">
    <location>
        <position position="301"/>
    </location>
</feature>
<dbReference type="AlphaFoldDB" id="A0A7R8ZSK8"/>
<proteinExistence type="predicted"/>
<dbReference type="SUPFAM" id="SSF56436">
    <property type="entry name" value="C-type lectin-like"/>
    <property type="match status" value="2"/>
</dbReference>
<dbReference type="EMBL" id="OB670620">
    <property type="protein sequence ID" value="CAD7234963.1"/>
    <property type="molecule type" value="Genomic_DNA"/>
</dbReference>
<dbReference type="InterPro" id="IPR016186">
    <property type="entry name" value="C-type_lectin-like/link_sf"/>
</dbReference>
<dbReference type="InterPro" id="IPR050111">
    <property type="entry name" value="C-type_lectin/snaclec_domain"/>
</dbReference>
<name>A0A7R8ZSK8_9CRUS</name>
<dbReference type="PANTHER" id="PTHR22803">
    <property type="entry name" value="MANNOSE, PHOSPHOLIPASE, LECTIN RECEPTOR RELATED"/>
    <property type="match status" value="1"/>
</dbReference>
<dbReference type="CDD" id="cd00037">
    <property type="entry name" value="CLECT"/>
    <property type="match status" value="2"/>
</dbReference>
<dbReference type="OrthoDB" id="6355241at2759"/>
<dbReference type="InterPro" id="IPR016187">
    <property type="entry name" value="CTDL_fold"/>
</dbReference>
<protein>
    <submittedName>
        <fullName evidence="1">Uncharacterized protein</fullName>
    </submittedName>
</protein>
<dbReference type="Gene3D" id="3.10.100.10">
    <property type="entry name" value="Mannose-Binding Protein A, subunit A"/>
    <property type="match status" value="2"/>
</dbReference>
<dbReference type="SMART" id="SM00034">
    <property type="entry name" value="CLECT"/>
    <property type="match status" value="2"/>
</dbReference>
<organism evidence="1">
    <name type="scientific">Cyprideis torosa</name>
    <dbReference type="NCBI Taxonomy" id="163714"/>
    <lineage>
        <taxon>Eukaryota</taxon>
        <taxon>Metazoa</taxon>
        <taxon>Ecdysozoa</taxon>
        <taxon>Arthropoda</taxon>
        <taxon>Crustacea</taxon>
        <taxon>Oligostraca</taxon>
        <taxon>Ostracoda</taxon>
        <taxon>Podocopa</taxon>
        <taxon>Podocopida</taxon>
        <taxon>Cytherocopina</taxon>
        <taxon>Cytheroidea</taxon>
        <taxon>Cytherideidae</taxon>
        <taxon>Cyprideis</taxon>
    </lineage>
</organism>
<evidence type="ECO:0000313" key="1">
    <source>
        <dbReference type="EMBL" id="CAD7234963.1"/>
    </source>
</evidence>
<sequence>MEFYSLLLTLCVCVVDNLHILVNAFSDVTMENTPAYQGQCDPPFTAVNGGHCYFFSYDVLSADWTRAQLICSWLHPKGQLAEFETLQEIVDATLFLNSDNNTYGWGSVGPWIGATSKNDLNEFMWHSSKAPVKDHNWAESRPQSSTSGDGVALDVSDHFQWIDLNRGTDLPFLCEIPRNPAPVGLKCPDSFFSLGKSCYFVFEKEADKRSWDAAQKFCRSKAAGSRLVELETKEENDLLMTHLQKNGYHCHRYWIGAQEIGNTDTYFWASTGQVVVFYDWTPGQPNEVWSGVPLVLSCDPR</sequence>
<dbReference type="PROSITE" id="PS50041">
    <property type="entry name" value="C_TYPE_LECTIN_2"/>
    <property type="match status" value="2"/>
</dbReference>